<organism evidence="3 4">
    <name type="scientific">Flammeovirga yaeyamensis</name>
    <dbReference type="NCBI Taxonomy" id="367791"/>
    <lineage>
        <taxon>Bacteria</taxon>
        <taxon>Pseudomonadati</taxon>
        <taxon>Bacteroidota</taxon>
        <taxon>Cytophagia</taxon>
        <taxon>Cytophagales</taxon>
        <taxon>Flammeovirgaceae</taxon>
        <taxon>Flammeovirga</taxon>
    </lineage>
</organism>
<gene>
    <name evidence="3" type="ORF">KMW28_16985</name>
</gene>
<dbReference type="AlphaFoldDB" id="A0AAX1N1K5"/>
<feature type="modified residue" description="Phosphohistidine" evidence="1">
    <location>
        <position position="57"/>
    </location>
</feature>
<dbReference type="SUPFAM" id="SSF47226">
    <property type="entry name" value="Histidine-containing phosphotransfer domain, HPT domain"/>
    <property type="match status" value="1"/>
</dbReference>
<proteinExistence type="predicted"/>
<protein>
    <submittedName>
        <fullName evidence="3">Hpt domain-containing protein</fullName>
    </submittedName>
</protein>
<keyword evidence="4" id="KW-1185">Reference proteome</keyword>
<dbReference type="EMBL" id="CP076132">
    <property type="protein sequence ID" value="QWG01339.1"/>
    <property type="molecule type" value="Genomic_DNA"/>
</dbReference>
<accession>A0AAX1N1K5</accession>
<sequence>MEKTRIDLTYLETFSGGDKTFIAEMMERFLIDAPIQLKEIKEGIDRAEWKAAYKSLHSFKSSVNFIAIQKIKDKVLSMEKMAKEENQVEKLPLEFEELSTEIDFLISELKINLV</sequence>
<dbReference type="PROSITE" id="PS50894">
    <property type="entry name" value="HPT"/>
    <property type="match status" value="1"/>
</dbReference>
<dbReference type="GO" id="GO:0004672">
    <property type="term" value="F:protein kinase activity"/>
    <property type="evidence" value="ECO:0007669"/>
    <property type="project" value="UniProtKB-ARBA"/>
</dbReference>
<evidence type="ECO:0000313" key="4">
    <source>
        <dbReference type="Proteomes" id="UP000678679"/>
    </source>
</evidence>
<dbReference type="Pfam" id="PF01627">
    <property type="entry name" value="Hpt"/>
    <property type="match status" value="1"/>
</dbReference>
<feature type="domain" description="HPt" evidence="2">
    <location>
        <begin position="18"/>
        <end position="114"/>
    </location>
</feature>
<dbReference type="Proteomes" id="UP000678679">
    <property type="component" value="Chromosome 1"/>
</dbReference>
<evidence type="ECO:0000256" key="1">
    <source>
        <dbReference type="PROSITE-ProRule" id="PRU00110"/>
    </source>
</evidence>
<dbReference type="GO" id="GO:0000160">
    <property type="term" value="P:phosphorelay signal transduction system"/>
    <property type="evidence" value="ECO:0007669"/>
    <property type="project" value="InterPro"/>
</dbReference>
<evidence type="ECO:0000313" key="3">
    <source>
        <dbReference type="EMBL" id="QWG01339.1"/>
    </source>
</evidence>
<dbReference type="InterPro" id="IPR036641">
    <property type="entry name" value="HPT_dom_sf"/>
</dbReference>
<dbReference type="Gene3D" id="1.20.120.160">
    <property type="entry name" value="HPT domain"/>
    <property type="match status" value="1"/>
</dbReference>
<dbReference type="InterPro" id="IPR008207">
    <property type="entry name" value="Sig_transdc_His_kin_Hpt_dom"/>
</dbReference>
<dbReference type="RefSeq" id="WP_169662837.1">
    <property type="nucleotide sequence ID" value="NZ_CP076132.1"/>
</dbReference>
<name>A0AAX1N1K5_9BACT</name>
<evidence type="ECO:0000259" key="2">
    <source>
        <dbReference type="PROSITE" id="PS50894"/>
    </source>
</evidence>
<reference evidence="3 4" key="1">
    <citation type="submission" date="2021-05" db="EMBL/GenBank/DDBJ databases">
        <title>Comparative genomic studies on the polysaccharide-degrading batcterial strains of the Flammeovirga genus.</title>
        <authorList>
            <person name="Zewei F."/>
            <person name="Zheng Z."/>
            <person name="Yu L."/>
            <person name="Ruyue G."/>
            <person name="Yanhong M."/>
            <person name="Yuanyuan C."/>
            <person name="Jingyan G."/>
            <person name="Wenjun H."/>
        </authorList>
    </citation>
    <scope>NUCLEOTIDE SEQUENCE [LARGE SCALE GENOMIC DNA]</scope>
    <source>
        <strain evidence="3 4">NBRC:100898</strain>
    </source>
</reference>
<dbReference type="KEGG" id="fya:KMW28_16985"/>
<keyword evidence="1" id="KW-0597">Phosphoprotein</keyword>